<dbReference type="Gene3D" id="3.40.630.30">
    <property type="match status" value="1"/>
</dbReference>
<feature type="domain" description="N-acetyltransferase" evidence="3">
    <location>
        <begin position="9"/>
        <end position="211"/>
    </location>
</feature>
<dbReference type="Gene3D" id="3.60.110.10">
    <property type="entry name" value="Carbon-nitrogen hydrolase"/>
    <property type="match status" value="1"/>
</dbReference>
<dbReference type="RefSeq" id="WP_377319883.1">
    <property type="nucleotide sequence ID" value="NZ_JBHSNF010000002.1"/>
</dbReference>
<name>A0ABW0QMZ0_9GAMM</name>
<dbReference type="EMBL" id="JBHSNF010000002">
    <property type="protein sequence ID" value="MFC5526319.1"/>
    <property type="molecule type" value="Genomic_DNA"/>
</dbReference>
<accession>A0ABW0QMZ0</accession>
<dbReference type="PROSITE" id="PS51186">
    <property type="entry name" value="GNAT"/>
    <property type="match status" value="1"/>
</dbReference>
<dbReference type="PROSITE" id="PS01227">
    <property type="entry name" value="UPF0012"/>
    <property type="match status" value="1"/>
</dbReference>
<comment type="similarity">
    <text evidence="1">Belongs to the carbon-nitrogen hydrolase superfamily. NIT1/NIT2 family.</text>
</comment>
<dbReference type="SUPFAM" id="SSF56317">
    <property type="entry name" value="Carbon-nitrogen hydrolase"/>
    <property type="match status" value="1"/>
</dbReference>
<feature type="domain" description="CN hydrolase" evidence="2">
    <location>
        <begin position="230"/>
        <end position="486"/>
    </location>
</feature>
<evidence type="ECO:0000256" key="1">
    <source>
        <dbReference type="ARBA" id="ARBA00010613"/>
    </source>
</evidence>
<keyword evidence="4" id="KW-0808">Transferase</keyword>
<dbReference type="InterPro" id="IPR000182">
    <property type="entry name" value="GNAT_dom"/>
</dbReference>
<dbReference type="SUPFAM" id="SSF55729">
    <property type="entry name" value="Acyl-CoA N-acyltransferases (Nat)"/>
    <property type="match status" value="1"/>
</dbReference>
<reference evidence="5" key="1">
    <citation type="journal article" date="2019" name="Int. J. Syst. Evol. Microbiol.">
        <title>The Global Catalogue of Microorganisms (GCM) 10K type strain sequencing project: providing services to taxonomists for standard genome sequencing and annotation.</title>
        <authorList>
            <consortium name="The Broad Institute Genomics Platform"/>
            <consortium name="The Broad Institute Genome Sequencing Center for Infectious Disease"/>
            <person name="Wu L."/>
            <person name="Ma J."/>
        </authorList>
    </citation>
    <scope>NUCLEOTIDE SEQUENCE [LARGE SCALE GENOMIC DNA]</scope>
    <source>
        <strain evidence="5">CGMCC 1.16619</strain>
    </source>
</reference>
<dbReference type="Pfam" id="PF00795">
    <property type="entry name" value="CN_hydrolase"/>
    <property type="match status" value="1"/>
</dbReference>
<evidence type="ECO:0000313" key="5">
    <source>
        <dbReference type="Proteomes" id="UP001596114"/>
    </source>
</evidence>
<dbReference type="InterPro" id="IPR016181">
    <property type="entry name" value="Acyl_CoA_acyltransferase"/>
</dbReference>
<dbReference type="Proteomes" id="UP001596114">
    <property type="component" value="Unassembled WGS sequence"/>
</dbReference>
<dbReference type="InterPro" id="IPR001110">
    <property type="entry name" value="UPF0012_CS"/>
</dbReference>
<dbReference type="InterPro" id="IPR036526">
    <property type="entry name" value="C-N_Hydrolase_sf"/>
</dbReference>
<proteinExistence type="inferred from homology"/>
<organism evidence="4 5">
    <name type="scientific">Rhodanobacter ginsengisoli</name>
    <dbReference type="NCBI Taxonomy" id="418646"/>
    <lineage>
        <taxon>Bacteria</taxon>
        <taxon>Pseudomonadati</taxon>
        <taxon>Pseudomonadota</taxon>
        <taxon>Gammaproteobacteria</taxon>
        <taxon>Lysobacterales</taxon>
        <taxon>Rhodanobacteraceae</taxon>
        <taxon>Rhodanobacter</taxon>
    </lineage>
</organism>
<dbReference type="CDD" id="cd04301">
    <property type="entry name" value="NAT_SF"/>
    <property type="match status" value="1"/>
</dbReference>
<dbReference type="CDD" id="cd07574">
    <property type="entry name" value="nitrilase_Rim1_like"/>
    <property type="match status" value="1"/>
</dbReference>
<keyword evidence="5" id="KW-1185">Reference proteome</keyword>
<keyword evidence="4" id="KW-0012">Acyltransferase</keyword>
<protein>
    <submittedName>
        <fullName evidence="4">GNAT family N-acetyltransferase</fullName>
        <ecNumber evidence="4">2.3.1.-</ecNumber>
    </submittedName>
</protein>
<dbReference type="PANTHER" id="PTHR23088">
    <property type="entry name" value="NITRILASE-RELATED"/>
    <property type="match status" value="1"/>
</dbReference>
<gene>
    <name evidence="4" type="ORF">ACFPPA_11305</name>
</gene>
<sequence>MPSSKSHSIKVRTARADDAASIAAVARAAYAAWPASNIANERNFSLQIAAFPTGQLVAVLDDQVIGYATSLIVQLDDDSPWHNHAEMTGYGTFSTHDPAGQTLYGADIAVHPDWQGKGVSRLLYQARRTLMKRHNLKQMVAGGRIPGYAAHRGQLTAQEYVDKVKSGELGDPALNAHLYAGYAVEGVHYGYLDDQESLGYATHLVMPNADYQPRKRLIAGAPVRRTARHVRVCATQYDQRRIGTFEDFAEQIEYFAQSAATYDAHLLLFPEFVTAQLYSTFTRGIALLDAVEQLAALAPRIDALFRNVAVRHRLHVVGGTTPVRTDKGMRNVAHLYTPSGGTYTQEKLHITPAEREYWGITPGDGIKVFETAIGRLAIVVCYDIEFPELVRMLVEHGVDIILNPFATDERKSYLRVRYCAQARAVENMVYVVMSGNVGGLSHSPSMSINFGQAAICTPSDFAFPMNGIAAEGIVNTQTVVIADLDLGALDIQRQSASVRPLLDRRHDLYELTAKVPVEHITVV</sequence>
<dbReference type="InterPro" id="IPR003010">
    <property type="entry name" value="C-N_Hydrolase"/>
</dbReference>
<evidence type="ECO:0000313" key="4">
    <source>
        <dbReference type="EMBL" id="MFC5526319.1"/>
    </source>
</evidence>
<dbReference type="PANTHER" id="PTHR23088:SF50">
    <property type="entry name" value="HYDROLASE YHCX"/>
    <property type="match status" value="1"/>
</dbReference>
<dbReference type="Pfam" id="PF00583">
    <property type="entry name" value="Acetyltransf_1"/>
    <property type="match status" value="1"/>
</dbReference>
<dbReference type="EC" id="2.3.1.-" evidence="4"/>
<dbReference type="PROSITE" id="PS50263">
    <property type="entry name" value="CN_HYDROLASE"/>
    <property type="match status" value="1"/>
</dbReference>
<comment type="caution">
    <text evidence="4">The sequence shown here is derived from an EMBL/GenBank/DDBJ whole genome shotgun (WGS) entry which is preliminary data.</text>
</comment>
<dbReference type="GO" id="GO:0016746">
    <property type="term" value="F:acyltransferase activity"/>
    <property type="evidence" value="ECO:0007669"/>
    <property type="project" value="UniProtKB-KW"/>
</dbReference>
<evidence type="ECO:0000259" key="2">
    <source>
        <dbReference type="PROSITE" id="PS50263"/>
    </source>
</evidence>
<evidence type="ECO:0000259" key="3">
    <source>
        <dbReference type="PROSITE" id="PS51186"/>
    </source>
</evidence>